<evidence type="ECO:0000259" key="4">
    <source>
        <dbReference type="PROSITE" id="PS50995"/>
    </source>
</evidence>
<evidence type="ECO:0000256" key="2">
    <source>
        <dbReference type="ARBA" id="ARBA00023125"/>
    </source>
</evidence>
<keyword evidence="2" id="KW-0238">DNA-binding</keyword>
<gene>
    <name evidence="5" type="ORF">DL897_16545</name>
</gene>
<dbReference type="PANTHER" id="PTHR42756:SF1">
    <property type="entry name" value="TRANSCRIPTIONAL REPRESSOR OF EMRAB OPERON"/>
    <property type="match status" value="1"/>
</dbReference>
<feature type="domain" description="HTH marR-type" evidence="4">
    <location>
        <begin position="1"/>
        <end position="127"/>
    </location>
</feature>
<reference evidence="5 6" key="1">
    <citation type="submission" date="2018-06" db="EMBL/GenBank/DDBJ databases">
        <title>Thermoflavimicrobium daqus sp. nov., a thermophilic microbe isolated from Moutai-flavour Daqu.</title>
        <authorList>
            <person name="Wang X."/>
            <person name="Zhou H."/>
        </authorList>
    </citation>
    <scope>NUCLEOTIDE SEQUENCE [LARGE SCALE GENOMIC DNA]</scope>
    <source>
        <strain evidence="5 6">FBKL4.011</strain>
    </source>
</reference>
<dbReference type="SMART" id="SM00347">
    <property type="entry name" value="HTH_MARR"/>
    <property type="match status" value="1"/>
</dbReference>
<comment type="caution">
    <text evidence="5">The sequence shown here is derived from an EMBL/GenBank/DDBJ whole genome shotgun (WGS) entry which is preliminary data.</text>
</comment>
<dbReference type="OrthoDB" id="5327581at2"/>
<dbReference type="PRINTS" id="PR00598">
    <property type="entry name" value="HTHMARR"/>
</dbReference>
<dbReference type="Gene3D" id="1.10.10.10">
    <property type="entry name" value="Winged helix-like DNA-binding domain superfamily/Winged helix DNA-binding domain"/>
    <property type="match status" value="1"/>
</dbReference>
<dbReference type="InterPro" id="IPR036388">
    <property type="entry name" value="WH-like_DNA-bd_sf"/>
</dbReference>
<dbReference type="EMBL" id="QJKK01000015">
    <property type="protein sequence ID" value="RAL21393.1"/>
    <property type="molecule type" value="Genomic_DNA"/>
</dbReference>
<dbReference type="GO" id="GO:0003677">
    <property type="term" value="F:DNA binding"/>
    <property type="evidence" value="ECO:0007669"/>
    <property type="project" value="UniProtKB-KW"/>
</dbReference>
<evidence type="ECO:0000313" key="6">
    <source>
        <dbReference type="Proteomes" id="UP000251213"/>
    </source>
</evidence>
<accession>A0A364K1D2</accession>
<proteinExistence type="predicted"/>
<dbReference type="AlphaFoldDB" id="A0A364K1D2"/>
<reference evidence="5 6" key="2">
    <citation type="submission" date="2018-06" db="EMBL/GenBank/DDBJ databases">
        <authorList>
            <person name="Zhirakovskaya E."/>
        </authorList>
    </citation>
    <scope>NUCLEOTIDE SEQUENCE [LARGE SCALE GENOMIC DNA]</scope>
    <source>
        <strain evidence="5 6">FBKL4.011</strain>
    </source>
</reference>
<keyword evidence="1" id="KW-0805">Transcription regulation</keyword>
<evidence type="ECO:0000256" key="3">
    <source>
        <dbReference type="ARBA" id="ARBA00023163"/>
    </source>
</evidence>
<dbReference type="Proteomes" id="UP000251213">
    <property type="component" value="Unassembled WGS sequence"/>
</dbReference>
<evidence type="ECO:0000313" key="5">
    <source>
        <dbReference type="EMBL" id="RAL21393.1"/>
    </source>
</evidence>
<keyword evidence="6" id="KW-1185">Reference proteome</keyword>
<organism evidence="5 6">
    <name type="scientific">Thermoflavimicrobium daqui</name>
    <dbReference type="NCBI Taxonomy" id="2137476"/>
    <lineage>
        <taxon>Bacteria</taxon>
        <taxon>Bacillati</taxon>
        <taxon>Bacillota</taxon>
        <taxon>Bacilli</taxon>
        <taxon>Bacillales</taxon>
        <taxon>Thermoactinomycetaceae</taxon>
        <taxon>Thermoflavimicrobium</taxon>
    </lineage>
</organism>
<dbReference type="InterPro" id="IPR000835">
    <property type="entry name" value="HTH_MarR-typ"/>
</dbReference>
<dbReference type="PANTHER" id="PTHR42756">
    <property type="entry name" value="TRANSCRIPTIONAL REGULATOR, MARR"/>
    <property type="match status" value="1"/>
</dbReference>
<keyword evidence="3" id="KW-0804">Transcription</keyword>
<dbReference type="SUPFAM" id="SSF46785">
    <property type="entry name" value="Winged helix' DNA-binding domain"/>
    <property type="match status" value="1"/>
</dbReference>
<name>A0A364K1D2_9BACL</name>
<protein>
    <submittedName>
        <fullName evidence="5">MarR family transcriptional regulator</fullName>
    </submittedName>
</protein>
<sequence length="135" mass="15875">MIAQTYRKLNQLLFLRLKEYEITPEQWSVLYRLSQKDGINQREIAIRTSKDQPTTKRILDCLQKKNLIEKKMSPSDRRAFLIYLTDKGKHLAQQLLPIEQKIMAEISVGMDQAEINQFKNKLLLISENINTLIND</sequence>
<dbReference type="InterPro" id="IPR036390">
    <property type="entry name" value="WH_DNA-bd_sf"/>
</dbReference>
<dbReference type="PROSITE" id="PS50995">
    <property type="entry name" value="HTH_MARR_2"/>
    <property type="match status" value="1"/>
</dbReference>
<dbReference type="Pfam" id="PF01047">
    <property type="entry name" value="MarR"/>
    <property type="match status" value="1"/>
</dbReference>
<evidence type="ECO:0000256" key="1">
    <source>
        <dbReference type="ARBA" id="ARBA00023015"/>
    </source>
</evidence>
<dbReference type="GO" id="GO:0003700">
    <property type="term" value="F:DNA-binding transcription factor activity"/>
    <property type="evidence" value="ECO:0007669"/>
    <property type="project" value="InterPro"/>
</dbReference>